<dbReference type="Proteomes" id="UP001232750">
    <property type="component" value="Unassembled WGS sequence"/>
</dbReference>
<dbReference type="InterPro" id="IPR016024">
    <property type="entry name" value="ARM-type_fold"/>
</dbReference>
<reference evidence="1 2" key="1">
    <citation type="submission" date="2023-05" db="EMBL/GenBank/DDBJ databases">
        <title>Gordonibacter KGMB12511T sp. nov., isolated from faeces of healthy Korean.</title>
        <authorList>
            <person name="Kim H.S."/>
            <person name="Kim J.-S."/>
            <person name="Suh M.K."/>
            <person name="Eom M.K."/>
            <person name="Do H.E."/>
            <person name="Lee J.-S."/>
        </authorList>
    </citation>
    <scope>NUCLEOTIDE SEQUENCE [LARGE SCALE GENOMIC DNA]</scope>
    <source>
        <strain evidence="1 2">KGMB12511</strain>
    </source>
</reference>
<protein>
    <recommendedName>
        <fullName evidence="3">Bacterial transcription activator effector binding domain-containing protein</fullName>
    </recommendedName>
</protein>
<accession>A0ABT7DIC3</accession>
<gene>
    <name evidence="1" type="ORF">QNJ86_00505</name>
</gene>
<dbReference type="RefSeq" id="WP_283830603.1">
    <property type="nucleotide sequence ID" value="NZ_JASJEU010000003.1"/>
</dbReference>
<proteinExistence type="predicted"/>
<dbReference type="SUPFAM" id="SSF48371">
    <property type="entry name" value="ARM repeat"/>
    <property type="match status" value="1"/>
</dbReference>
<evidence type="ECO:0000313" key="2">
    <source>
        <dbReference type="Proteomes" id="UP001232750"/>
    </source>
</evidence>
<dbReference type="EMBL" id="JASJEU010000003">
    <property type="protein sequence ID" value="MDJ1649271.1"/>
    <property type="molecule type" value="Genomic_DNA"/>
</dbReference>
<keyword evidence="2" id="KW-1185">Reference proteome</keyword>
<dbReference type="InterPro" id="IPR011256">
    <property type="entry name" value="Reg_factor_effector_dom_sf"/>
</dbReference>
<sequence length="314" mass="35234">MEQVEELMERLRSADNNEAYAAFKQLREASSTGPEVAAHLGEFVAMLEAESSYARTRGFLLLVANARHDAEGCIDAAFDRMATCLHDPKPTVARQCVQALPELAAAKPALAGRIVAELERVNPGAYRDSMQPLIAADVSAALAAIRGLQHECGRIRVETVEQFRLARYVVISQNPEHDAMDYMERWAKNSGLLDYPDYTPRKIGWDFPFVSEEQKERFGLHGYVAAYIVPDDFVPSCEGAELTVQETDQYAVITITDPFSAPWEKIPRAYGELYEYANAHTMVAQSYENRICMEEVYVKESVTYMDVYVSVDAH</sequence>
<dbReference type="Gene3D" id="3.20.80.10">
    <property type="entry name" value="Regulatory factor, effector binding domain"/>
    <property type="match status" value="1"/>
</dbReference>
<evidence type="ECO:0000313" key="1">
    <source>
        <dbReference type="EMBL" id="MDJ1649271.1"/>
    </source>
</evidence>
<name>A0ABT7DIC3_9ACTN</name>
<dbReference type="InterPro" id="IPR011989">
    <property type="entry name" value="ARM-like"/>
</dbReference>
<comment type="caution">
    <text evidence="1">The sequence shown here is derived from an EMBL/GenBank/DDBJ whole genome shotgun (WGS) entry which is preliminary data.</text>
</comment>
<dbReference type="Gene3D" id="1.25.10.10">
    <property type="entry name" value="Leucine-rich Repeat Variant"/>
    <property type="match status" value="1"/>
</dbReference>
<organism evidence="1 2">
    <name type="scientific">Gordonibacter faecis</name>
    <dbReference type="NCBI Taxonomy" id="3047475"/>
    <lineage>
        <taxon>Bacteria</taxon>
        <taxon>Bacillati</taxon>
        <taxon>Actinomycetota</taxon>
        <taxon>Coriobacteriia</taxon>
        <taxon>Eggerthellales</taxon>
        <taxon>Eggerthellaceae</taxon>
        <taxon>Gordonibacter</taxon>
    </lineage>
</organism>
<evidence type="ECO:0008006" key="3">
    <source>
        <dbReference type="Google" id="ProtNLM"/>
    </source>
</evidence>